<evidence type="ECO:0000256" key="1">
    <source>
        <dbReference type="SAM" id="MobiDB-lite"/>
    </source>
</evidence>
<gene>
    <name evidence="2" type="ORF">C500_16509</name>
</gene>
<sequence>QIGATETLGGSASTQTTDRTCNSLRISTEPVITKLGLEVSGTRGKLTAAGDALEDRFAKHVKGIRRERAAGLDSSQEYDELVHALLHVLDEEDLLEEHYHG</sequence>
<evidence type="ECO:0000313" key="3">
    <source>
        <dbReference type="Proteomes" id="UP000011543"/>
    </source>
</evidence>
<comment type="caution">
    <text evidence="2">The sequence shown here is derived from an EMBL/GenBank/DDBJ whole genome shotgun (WGS) entry which is preliminary data.</text>
</comment>
<feature type="region of interest" description="Disordered" evidence="1">
    <location>
        <begin position="1"/>
        <end position="20"/>
    </location>
</feature>
<dbReference type="Proteomes" id="UP000011543">
    <property type="component" value="Unassembled WGS sequence"/>
</dbReference>
<feature type="compositionally biased region" description="Polar residues" evidence="1">
    <location>
        <begin position="8"/>
        <end position="20"/>
    </location>
</feature>
<dbReference type="AlphaFoldDB" id="L9UNM8"/>
<protein>
    <submittedName>
        <fullName evidence="2">Uncharacterized protein</fullName>
    </submittedName>
</protein>
<feature type="non-terminal residue" evidence="2">
    <location>
        <position position="1"/>
    </location>
</feature>
<evidence type="ECO:0000313" key="2">
    <source>
        <dbReference type="EMBL" id="ELY25778.1"/>
    </source>
</evidence>
<name>L9UNM8_NATMM</name>
<dbReference type="EMBL" id="AOHS01000054">
    <property type="protein sequence ID" value="ELY25778.1"/>
    <property type="molecule type" value="Genomic_DNA"/>
</dbReference>
<proteinExistence type="predicted"/>
<reference evidence="2 3" key="1">
    <citation type="journal article" date="2014" name="PLoS Genet.">
        <title>Phylogenetically driven sequencing of extremely halophilic archaea reveals strategies for static and dynamic osmo-response.</title>
        <authorList>
            <person name="Becker E.A."/>
            <person name="Seitzer P.M."/>
            <person name="Tritt A."/>
            <person name="Larsen D."/>
            <person name="Krusor M."/>
            <person name="Yao A.I."/>
            <person name="Wu D."/>
            <person name="Madern D."/>
            <person name="Eisen J.A."/>
            <person name="Darling A.E."/>
            <person name="Facciotti M.T."/>
        </authorList>
    </citation>
    <scope>NUCLEOTIDE SEQUENCE [LARGE SCALE GENOMIC DNA]</scope>
    <source>
        <strain evidence="3">ATCC 43099 / DSM 3394 / CCM 3739 / CIP 104546 / IAM 13178 / JCM 8861 / NBRC 102185 / NCIMB 2190 / MS3</strain>
    </source>
</reference>
<dbReference type="PATRIC" id="fig|547559.17.peg.3242"/>
<accession>L9UNM8</accession>
<organism evidence="2 3">
    <name type="scientific">Natrialba magadii (strain ATCC 43099 / DSM 3394 / CCM 3739 / CIP 104546 / IAM 13178 / JCM 8861 / NBRC 102185 / NCIMB 2190 / MS3)</name>
    <name type="common">Natronobacterium magadii</name>
    <dbReference type="NCBI Taxonomy" id="547559"/>
    <lineage>
        <taxon>Archaea</taxon>
        <taxon>Methanobacteriati</taxon>
        <taxon>Methanobacteriota</taxon>
        <taxon>Stenosarchaea group</taxon>
        <taxon>Halobacteria</taxon>
        <taxon>Halobacteriales</taxon>
        <taxon>Natrialbaceae</taxon>
        <taxon>Natrialba</taxon>
    </lineage>
</organism>